<evidence type="ECO:0000256" key="2">
    <source>
        <dbReference type="ARBA" id="ARBA00022448"/>
    </source>
</evidence>
<gene>
    <name evidence="9" type="ORF">L228DRAFT_215611</name>
</gene>
<feature type="transmembrane region" description="Helical" evidence="7">
    <location>
        <begin position="363"/>
        <end position="383"/>
    </location>
</feature>
<organism evidence="9 10">
    <name type="scientific">Xylona heveae (strain CBS 132557 / TC161)</name>
    <dbReference type="NCBI Taxonomy" id="1328760"/>
    <lineage>
        <taxon>Eukaryota</taxon>
        <taxon>Fungi</taxon>
        <taxon>Dikarya</taxon>
        <taxon>Ascomycota</taxon>
        <taxon>Pezizomycotina</taxon>
        <taxon>Xylonomycetes</taxon>
        <taxon>Xylonales</taxon>
        <taxon>Xylonaceae</taxon>
        <taxon>Xylona</taxon>
    </lineage>
</organism>
<evidence type="ECO:0000256" key="5">
    <source>
        <dbReference type="ARBA" id="ARBA00023136"/>
    </source>
</evidence>
<comment type="similarity">
    <text evidence="6">Belongs to the major facilitator superfamily. Allantoate permease family.</text>
</comment>
<dbReference type="InParanoid" id="A0A164ZCA5"/>
<feature type="transmembrane region" description="Helical" evidence="7">
    <location>
        <begin position="165"/>
        <end position="184"/>
    </location>
</feature>
<feature type="transmembrane region" description="Helical" evidence="7">
    <location>
        <begin position="429"/>
        <end position="449"/>
    </location>
</feature>
<keyword evidence="3 7" id="KW-0812">Transmembrane</keyword>
<dbReference type="PANTHER" id="PTHR43791:SF15">
    <property type="entry name" value="TRANSPORTER SEO1-RELATED"/>
    <property type="match status" value="1"/>
</dbReference>
<dbReference type="InterPro" id="IPR020846">
    <property type="entry name" value="MFS_dom"/>
</dbReference>
<dbReference type="FunCoup" id="A0A164ZCA5">
    <property type="interactions" value="29"/>
</dbReference>
<dbReference type="GeneID" id="28895228"/>
<sequence length="454" mass="51203">MSTAETSPARPRKWYHWYAETDTPEERKLIFKLDMLIVPYAILVYWVKYMDQTNINNAYVAGLKEELGFAGNQLVHLQTIYVVGAVIGQLPFGFIFPYVPMSWLLPALDIGWGVFNLAQFKARGYSDLMAFRFMIGFFESAFFPGVHYVLGSWYRGDEVGRRGGLFYIGLTLGTLTSGLIQSGASSQLDGKGGMEGWRWMFVITSVITLVVGVFGIVTWPGTPDRCTSLFLSAEEIQLSKDRLSRHGHQIPSTRFTWKTLINIFTRWRFWVLTFWDILFWNACNNTSTGGFLLFLKSLGRYSDSKVNALGSIPPALGVIYIILICFGADLFRNRAGAITVSHLWNAIGLIILTVWNVPESAKWFAFMTTYSSVAMSSVLYGWANDILKHDVAERSLTLTLMNAIAQSTTAWTPLLVFKTVEAPRFPKGYPFTLGSAIALIAMSWGVKYFHDRQE</sequence>
<keyword evidence="5 7" id="KW-0472">Membrane</keyword>
<feature type="transmembrane region" description="Helical" evidence="7">
    <location>
        <begin position="308"/>
        <end position="328"/>
    </location>
</feature>
<protein>
    <submittedName>
        <fullName evidence="9">MFS general substrate transporter</fullName>
    </submittedName>
</protein>
<feature type="transmembrane region" description="Helical" evidence="7">
    <location>
        <begin position="130"/>
        <end position="150"/>
    </location>
</feature>
<dbReference type="OMA" id="WNIFCWN"/>
<dbReference type="GO" id="GO:0022857">
    <property type="term" value="F:transmembrane transporter activity"/>
    <property type="evidence" value="ECO:0007669"/>
    <property type="project" value="InterPro"/>
</dbReference>
<dbReference type="FunFam" id="1.20.1250.20:FF:000065">
    <property type="entry name" value="Putative MFS pantothenate transporter"/>
    <property type="match status" value="1"/>
</dbReference>
<evidence type="ECO:0000313" key="9">
    <source>
        <dbReference type="EMBL" id="KZF18926.1"/>
    </source>
</evidence>
<dbReference type="GO" id="GO:0016020">
    <property type="term" value="C:membrane"/>
    <property type="evidence" value="ECO:0007669"/>
    <property type="project" value="UniProtKB-SubCell"/>
</dbReference>
<dbReference type="RefSeq" id="XP_018184481.1">
    <property type="nucleotide sequence ID" value="XM_018330091.1"/>
</dbReference>
<feature type="transmembrane region" description="Helical" evidence="7">
    <location>
        <begin position="196"/>
        <end position="219"/>
    </location>
</feature>
<evidence type="ECO:0000256" key="6">
    <source>
        <dbReference type="ARBA" id="ARBA00037968"/>
    </source>
</evidence>
<proteinExistence type="inferred from homology"/>
<evidence type="ECO:0000256" key="1">
    <source>
        <dbReference type="ARBA" id="ARBA00004141"/>
    </source>
</evidence>
<dbReference type="InterPro" id="IPR011701">
    <property type="entry name" value="MFS"/>
</dbReference>
<dbReference type="SUPFAM" id="SSF103473">
    <property type="entry name" value="MFS general substrate transporter"/>
    <property type="match status" value="1"/>
</dbReference>
<keyword evidence="10" id="KW-1185">Reference proteome</keyword>
<evidence type="ECO:0000313" key="10">
    <source>
        <dbReference type="Proteomes" id="UP000076632"/>
    </source>
</evidence>
<feature type="transmembrane region" description="Helical" evidence="7">
    <location>
        <begin position="395"/>
        <end position="417"/>
    </location>
</feature>
<evidence type="ECO:0000259" key="8">
    <source>
        <dbReference type="PROSITE" id="PS50850"/>
    </source>
</evidence>
<dbReference type="OrthoDB" id="3639251at2759"/>
<dbReference type="Gene3D" id="1.20.1250.20">
    <property type="entry name" value="MFS general substrate transporter like domains"/>
    <property type="match status" value="1"/>
</dbReference>
<evidence type="ECO:0000256" key="4">
    <source>
        <dbReference type="ARBA" id="ARBA00022989"/>
    </source>
</evidence>
<feature type="domain" description="Major facilitator superfamily (MFS) profile" evidence="8">
    <location>
        <begin position="37"/>
        <end position="453"/>
    </location>
</feature>
<dbReference type="PROSITE" id="PS50850">
    <property type="entry name" value="MFS"/>
    <property type="match status" value="1"/>
</dbReference>
<accession>A0A164ZCA5</accession>
<feature type="transmembrane region" description="Helical" evidence="7">
    <location>
        <begin position="335"/>
        <end position="357"/>
    </location>
</feature>
<dbReference type="STRING" id="1328760.A0A164ZCA5"/>
<keyword evidence="2" id="KW-0813">Transport</keyword>
<reference evidence="9 10" key="1">
    <citation type="journal article" date="2016" name="Fungal Biol.">
        <title>The genome of Xylona heveae provides a window into fungal endophytism.</title>
        <authorList>
            <person name="Gazis R."/>
            <person name="Kuo A."/>
            <person name="Riley R."/>
            <person name="LaButti K."/>
            <person name="Lipzen A."/>
            <person name="Lin J."/>
            <person name="Amirebrahimi M."/>
            <person name="Hesse C.N."/>
            <person name="Spatafora J.W."/>
            <person name="Henrissat B."/>
            <person name="Hainaut M."/>
            <person name="Grigoriev I.V."/>
            <person name="Hibbett D.S."/>
        </authorList>
    </citation>
    <scope>NUCLEOTIDE SEQUENCE [LARGE SCALE GENOMIC DNA]</scope>
    <source>
        <strain evidence="9 10">TC161</strain>
    </source>
</reference>
<dbReference type="Pfam" id="PF07690">
    <property type="entry name" value="MFS_1"/>
    <property type="match status" value="1"/>
</dbReference>
<dbReference type="Proteomes" id="UP000076632">
    <property type="component" value="Unassembled WGS sequence"/>
</dbReference>
<evidence type="ECO:0000256" key="3">
    <source>
        <dbReference type="ARBA" id="ARBA00022692"/>
    </source>
</evidence>
<dbReference type="InterPro" id="IPR036259">
    <property type="entry name" value="MFS_trans_sf"/>
</dbReference>
<dbReference type="EMBL" id="KV407468">
    <property type="protein sequence ID" value="KZF18926.1"/>
    <property type="molecule type" value="Genomic_DNA"/>
</dbReference>
<keyword evidence="4 7" id="KW-1133">Transmembrane helix</keyword>
<name>A0A164ZCA5_XYLHT</name>
<evidence type="ECO:0000256" key="7">
    <source>
        <dbReference type="SAM" id="Phobius"/>
    </source>
</evidence>
<dbReference type="AlphaFoldDB" id="A0A164ZCA5"/>
<dbReference type="PANTHER" id="PTHR43791">
    <property type="entry name" value="PERMEASE-RELATED"/>
    <property type="match status" value="1"/>
</dbReference>
<comment type="subcellular location">
    <subcellularLocation>
        <location evidence="1">Membrane</location>
        <topology evidence="1">Multi-pass membrane protein</topology>
    </subcellularLocation>
</comment>
<feature type="transmembrane region" description="Helical" evidence="7">
    <location>
        <begin position="74"/>
        <end position="95"/>
    </location>
</feature>